<keyword evidence="4" id="KW-1185">Reference proteome</keyword>
<dbReference type="EMBL" id="AJAT01000011">
    <property type="protein sequence ID" value="EOL46250.1"/>
    <property type="molecule type" value="Genomic_DNA"/>
</dbReference>
<sequence>MKFKKLRKLDILISIFLCIVYVLSFFNSTSIYAAESNNTYVNNEKTEIKIVLEKAISPGILPGEGESAEKNKTDSRDSIQKSHLTTNTALFPKTGSKKNNWFFIGTIFLITVFLYVSLNQKHREGF</sequence>
<dbReference type="NCBIfam" id="TIGR01167">
    <property type="entry name" value="LPXTG_anchor"/>
    <property type="match status" value="1"/>
</dbReference>
<organism evidence="3 4">
    <name type="scientific">Enterococcus phoeniculicola ATCC BAA-412</name>
    <dbReference type="NCBI Taxonomy" id="1158610"/>
    <lineage>
        <taxon>Bacteria</taxon>
        <taxon>Bacillati</taxon>
        <taxon>Bacillota</taxon>
        <taxon>Bacilli</taxon>
        <taxon>Lactobacillales</taxon>
        <taxon>Enterococcaceae</taxon>
        <taxon>Enterococcus</taxon>
    </lineage>
</organism>
<keyword evidence="2" id="KW-0812">Transmembrane</keyword>
<dbReference type="AlphaFoldDB" id="R3WWU5"/>
<keyword evidence="2" id="KW-1133">Transmembrane helix</keyword>
<proteinExistence type="predicted"/>
<reference evidence="3 4" key="1">
    <citation type="submission" date="2013-02" db="EMBL/GenBank/DDBJ databases">
        <title>The Genome Sequence of Enterococcus phoeniculicola BAA-412.</title>
        <authorList>
            <consortium name="The Broad Institute Genome Sequencing Platform"/>
            <consortium name="The Broad Institute Genome Sequencing Center for Infectious Disease"/>
            <person name="Earl A.M."/>
            <person name="Gilmore M.S."/>
            <person name="Lebreton F."/>
            <person name="Walker B."/>
            <person name="Young S.K."/>
            <person name="Zeng Q."/>
            <person name="Gargeya S."/>
            <person name="Fitzgerald M."/>
            <person name="Haas B."/>
            <person name="Abouelleil A."/>
            <person name="Alvarado L."/>
            <person name="Arachchi H.M."/>
            <person name="Berlin A.M."/>
            <person name="Chapman S.B."/>
            <person name="Dewar J."/>
            <person name="Goldberg J."/>
            <person name="Griggs A."/>
            <person name="Gujja S."/>
            <person name="Hansen M."/>
            <person name="Howarth C."/>
            <person name="Imamovic A."/>
            <person name="Larimer J."/>
            <person name="McCowan C."/>
            <person name="Murphy C."/>
            <person name="Neiman D."/>
            <person name="Pearson M."/>
            <person name="Priest M."/>
            <person name="Roberts A."/>
            <person name="Saif S."/>
            <person name="Shea T."/>
            <person name="Sisk P."/>
            <person name="Sykes S."/>
            <person name="Wortman J."/>
            <person name="Nusbaum C."/>
            <person name="Birren B."/>
        </authorList>
    </citation>
    <scope>NUCLEOTIDE SEQUENCE [LARGE SCALE GENOMIC DNA]</scope>
    <source>
        <strain evidence="3 4">ATCC BAA-412</strain>
    </source>
</reference>
<dbReference type="RefSeq" id="WP_010767727.1">
    <property type="nucleotide sequence ID" value="NZ_ASWE01000002.1"/>
</dbReference>
<feature type="region of interest" description="Disordered" evidence="1">
    <location>
        <begin position="60"/>
        <end position="80"/>
    </location>
</feature>
<protein>
    <submittedName>
        <fullName evidence="3">LPXTG-domain-containing protein cell wall anchor domain</fullName>
    </submittedName>
</protein>
<gene>
    <name evidence="3" type="ORF">UC3_01056</name>
</gene>
<keyword evidence="2" id="KW-0472">Membrane</keyword>
<dbReference type="HOGENOM" id="CLU_1978104_0_0_9"/>
<evidence type="ECO:0000256" key="2">
    <source>
        <dbReference type="SAM" id="Phobius"/>
    </source>
</evidence>
<feature type="transmembrane region" description="Helical" evidence="2">
    <location>
        <begin position="101"/>
        <end position="118"/>
    </location>
</feature>
<feature type="transmembrane region" description="Helical" evidence="2">
    <location>
        <begin position="12"/>
        <end position="34"/>
    </location>
</feature>
<evidence type="ECO:0000313" key="3">
    <source>
        <dbReference type="EMBL" id="EOL46250.1"/>
    </source>
</evidence>
<name>R3WWU5_9ENTE</name>
<evidence type="ECO:0000256" key="1">
    <source>
        <dbReference type="SAM" id="MobiDB-lite"/>
    </source>
</evidence>
<evidence type="ECO:0000313" key="4">
    <source>
        <dbReference type="Proteomes" id="UP000013785"/>
    </source>
</evidence>
<accession>R3WWU5</accession>
<dbReference type="STRING" id="154621.RV11_GL000534"/>
<comment type="caution">
    <text evidence="3">The sequence shown here is derived from an EMBL/GenBank/DDBJ whole genome shotgun (WGS) entry which is preliminary data.</text>
</comment>
<dbReference type="Proteomes" id="UP000013785">
    <property type="component" value="Unassembled WGS sequence"/>
</dbReference>
<feature type="compositionally biased region" description="Basic and acidic residues" evidence="1">
    <location>
        <begin position="67"/>
        <end position="80"/>
    </location>
</feature>